<keyword evidence="3" id="KW-1185">Reference proteome</keyword>
<evidence type="ECO:0000313" key="2">
    <source>
        <dbReference type="EMBL" id="KAK7068020.1"/>
    </source>
</evidence>
<dbReference type="SUPFAM" id="SSF117281">
    <property type="entry name" value="Kelch motif"/>
    <property type="match status" value="1"/>
</dbReference>
<accession>A0AAN9A0Q8</accession>
<feature type="region of interest" description="Disordered" evidence="1">
    <location>
        <begin position="1"/>
        <end position="22"/>
    </location>
</feature>
<dbReference type="AlphaFoldDB" id="A0AAN9A0Q8"/>
<evidence type="ECO:0000313" key="3">
    <source>
        <dbReference type="Proteomes" id="UP001381693"/>
    </source>
</evidence>
<name>A0AAN9A0Q8_HALRR</name>
<dbReference type="PANTHER" id="PTHR46063:SF1">
    <property type="entry name" value="KELCH DOMAIN-CONTAINING PROTEIN 4"/>
    <property type="match status" value="1"/>
</dbReference>
<dbReference type="InterPro" id="IPR052588">
    <property type="entry name" value="Kelch_domain_protein"/>
</dbReference>
<dbReference type="PANTHER" id="PTHR46063">
    <property type="entry name" value="KELCH DOMAIN-CONTAINING PROTEIN"/>
    <property type="match status" value="1"/>
</dbReference>
<evidence type="ECO:0000256" key="1">
    <source>
        <dbReference type="SAM" id="MobiDB-lite"/>
    </source>
</evidence>
<feature type="region of interest" description="Disordered" evidence="1">
    <location>
        <begin position="70"/>
        <end position="112"/>
    </location>
</feature>
<comment type="caution">
    <text evidence="2">The sequence shown here is derived from an EMBL/GenBank/DDBJ whole genome shotgun (WGS) entry which is preliminary data.</text>
</comment>
<proteinExistence type="predicted"/>
<dbReference type="EMBL" id="JAXCGZ010017499">
    <property type="protein sequence ID" value="KAK7068020.1"/>
    <property type="molecule type" value="Genomic_DNA"/>
</dbReference>
<protein>
    <submittedName>
        <fullName evidence="2">Kelch domain containing 4</fullName>
    </submittedName>
</protein>
<dbReference type="InterPro" id="IPR015915">
    <property type="entry name" value="Kelch-typ_b-propeller"/>
</dbReference>
<sequence length="112" mass="12807">MERKNNDGGEDISSFSPPPRINAGMVVKHNVLHLYGGMYEDGDKQLTLNDFYSLDLNKLEDWTVIIPLDPGDLEWFDSESEEGDESDDDDDESDEDDDDENKEEDKESMDVE</sequence>
<gene>
    <name evidence="2" type="primary">KLHDC4_1</name>
    <name evidence="2" type="ORF">SK128_027874</name>
</gene>
<reference evidence="2 3" key="1">
    <citation type="submission" date="2023-11" db="EMBL/GenBank/DDBJ databases">
        <title>Halocaridina rubra genome assembly.</title>
        <authorList>
            <person name="Smith C."/>
        </authorList>
    </citation>
    <scope>NUCLEOTIDE SEQUENCE [LARGE SCALE GENOMIC DNA]</scope>
    <source>
        <strain evidence="2">EP-1</strain>
        <tissue evidence="2">Whole</tissue>
    </source>
</reference>
<organism evidence="2 3">
    <name type="scientific">Halocaridina rubra</name>
    <name type="common">Hawaiian red shrimp</name>
    <dbReference type="NCBI Taxonomy" id="373956"/>
    <lineage>
        <taxon>Eukaryota</taxon>
        <taxon>Metazoa</taxon>
        <taxon>Ecdysozoa</taxon>
        <taxon>Arthropoda</taxon>
        <taxon>Crustacea</taxon>
        <taxon>Multicrustacea</taxon>
        <taxon>Malacostraca</taxon>
        <taxon>Eumalacostraca</taxon>
        <taxon>Eucarida</taxon>
        <taxon>Decapoda</taxon>
        <taxon>Pleocyemata</taxon>
        <taxon>Caridea</taxon>
        <taxon>Atyoidea</taxon>
        <taxon>Atyidae</taxon>
        <taxon>Halocaridina</taxon>
    </lineage>
</organism>
<feature type="compositionally biased region" description="Acidic residues" evidence="1">
    <location>
        <begin position="71"/>
        <end position="102"/>
    </location>
</feature>
<dbReference type="Proteomes" id="UP001381693">
    <property type="component" value="Unassembled WGS sequence"/>
</dbReference>
<feature type="compositionally biased region" description="Basic and acidic residues" evidence="1">
    <location>
        <begin position="103"/>
        <end position="112"/>
    </location>
</feature>